<evidence type="ECO:0000313" key="3">
    <source>
        <dbReference type="Proteomes" id="UP001190700"/>
    </source>
</evidence>
<feature type="region of interest" description="Disordered" evidence="1">
    <location>
        <begin position="1"/>
        <end position="21"/>
    </location>
</feature>
<dbReference type="EMBL" id="LGRX02019355">
    <property type="protein sequence ID" value="KAK3258661.1"/>
    <property type="molecule type" value="Genomic_DNA"/>
</dbReference>
<evidence type="ECO:0008006" key="4">
    <source>
        <dbReference type="Google" id="ProtNLM"/>
    </source>
</evidence>
<protein>
    <recommendedName>
        <fullName evidence="4">Sfi1 spindle body domain-containing protein</fullName>
    </recommendedName>
</protein>
<accession>A0AAE0KRZ8</accession>
<feature type="non-terminal residue" evidence="2">
    <location>
        <position position="1"/>
    </location>
</feature>
<organism evidence="2 3">
    <name type="scientific">Cymbomonas tetramitiformis</name>
    <dbReference type="NCBI Taxonomy" id="36881"/>
    <lineage>
        <taxon>Eukaryota</taxon>
        <taxon>Viridiplantae</taxon>
        <taxon>Chlorophyta</taxon>
        <taxon>Pyramimonadophyceae</taxon>
        <taxon>Pyramimonadales</taxon>
        <taxon>Pyramimonadaceae</taxon>
        <taxon>Cymbomonas</taxon>
    </lineage>
</organism>
<dbReference type="AlphaFoldDB" id="A0AAE0KRZ8"/>
<feature type="compositionally biased region" description="Pro residues" evidence="1">
    <location>
        <begin position="7"/>
        <end position="21"/>
    </location>
</feature>
<name>A0AAE0KRZ8_9CHLO</name>
<sequence>PPERVQCPPPGRAQCPPPERAQCPPPELAQCPPPERAQCPPPELGQCPPPERAQCPPSRSCLGGPKARQEGRVEVMQMARAVRFARRRHLHASLRVWERGARREVCNTADRLRCAAAFARWHAWCLELSARCLELMPGILLSKAHVQPGDAVGALPECGAASGALPEQGELSGAVGAGGAAGRCRSRGCCRALLELDYVVGALPEPDNTARARLELECSARSPPDEGFPRGGGEEAPLDVDALEVAATQERVLLTRVGHMLLQWRKRWQLSVAMQAWAEHAQCLRRARRLASVRSSEVHNCSLRHALACWAGEATRSKQRERRADVWAAARHVPRAMRRWARTWRAAQAAQHAASRLRQVSWRGFMRHLLVRWKAGADAKVEERRCVQLACAMTACRMRRWMCRIRLLRWRTVAATGLWARRRADRRWLQRGLRGLRAAVWEGRQAIFQRALARWRGVARNAAIQRVRTAEGERWQQRRMLQGALRKWADNGRAHQASRAAVMQAVRHAWCHAAQGVLRRWAGWAAVRRHGSRREQWLHRRCFRRKIREVVERWVAARVVAEQKRSRWTKVLRHMHTRRLRQAVQEWAAVGEWARWRVAELVRAQARRREQRALARWMEDWREARRRPTAGLRHHQLHQMQTAVRRWRVEAFKALQRRGTVETITVLALARLQDRPHLPILAPPASPSNVRSGHPVTMTNSWRDASHCLIGHVLGHVTHRPEHESRRIVLWGISVTKHTGTVRSPPGGVV</sequence>
<evidence type="ECO:0000256" key="1">
    <source>
        <dbReference type="SAM" id="MobiDB-lite"/>
    </source>
</evidence>
<comment type="caution">
    <text evidence="2">The sequence shown here is derived from an EMBL/GenBank/DDBJ whole genome shotgun (WGS) entry which is preliminary data.</text>
</comment>
<reference evidence="2 3" key="1">
    <citation type="journal article" date="2015" name="Genome Biol. Evol.">
        <title>Comparative Genomics of a Bacterivorous Green Alga Reveals Evolutionary Causalities and Consequences of Phago-Mixotrophic Mode of Nutrition.</title>
        <authorList>
            <person name="Burns J.A."/>
            <person name="Paasch A."/>
            <person name="Narechania A."/>
            <person name="Kim E."/>
        </authorList>
    </citation>
    <scope>NUCLEOTIDE SEQUENCE [LARGE SCALE GENOMIC DNA]</scope>
    <source>
        <strain evidence="2 3">PLY_AMNH</strain>
    </source>
</reference>
<evidence type="ECO:0000313" key="2">
    <source>
        <dbReference type="EMBL" id="KAK3258661.1"/>
    </source>
</evidence>
<keyword evidence="3" id="KW-1185">Reference proteome</keyword>
<dbReference type="Proteomes" id="UP001190700">
    <property type="component" value="Unassembled WGS sequence"/>
</dbReference>
<proteinExistence type="predicted"/>
<gene>
    <name evidence="2" type="ORF">CYMTET_32291</name>
</gene>